<protein>
    <submittedName>
        <fullName evidence="1">Uncharacterized protein</fullName>
    </submittedName>
</protein>
<reference evidence="1 2" key="1">
    <citation type="submission" date="2020-04" db="EMBL/GenBank/DDBJ databases">
        <authorList>
            <person name="Hitch T.C.A."/>
            <person name="Wylensek D."/>
            <person name="Clavel T."/>
        </authorList>
    </citation>
    <scope>NUCLEOTIDE SEQUENCE [LARGE SCALE GENOMIC DNA]</scope>
    <source>
        <strain evidence="1 2">COR2-253-APC-1A</strain>
    </source>
</reference>
<proteinExistence type="predicted"/>
<evidence type="ECO:0000313" key="2">
    <source>
        <dbReference type="Proteomes" id="UP000576225"/>
    </source>
</evidence>
<organism evidence="1 2">
    <name type="scientific">Victivallis vadensis</name>
    <dbReference type="NCBI Taxonomy" id="172901"/>
    <lineage>
        <taxon>Bacteria</taxon>
        <taxon>Pseudomonadati</taxon>
        <taxon>Lentisphaerota</taxon>
        <taxon>Lentisphaeria</taxon>
        <taxon>Victivallales</taxon>
        <taxon>Victivallaceae</taxon>
        <taxon>Victivallis</taxon>
    </lineage>
</organism>
<sequence>MFNLTWPVFMALALELVPRMRADAAIDEMYRPYVAAKAGGEASDRLFRRRGSFFLGDEPALLPVTPEALAAAQKKIDQIKAARQRRNAG</sequence>
<dbReference type="Proteomes" id="UP000576225">
    <property type="component" value="Unassembled WGS sequence"/>
</dbReference>
<gene>
    <name evidence="1" type="ORF">HF882_06845</name>
</gene>
<dbReference type="EMBL" id="JABAEW010000009">
    <property type="protein sequence ID" value="NMD86300.1"/>
    <property type="molecule type" value="Genomic_DNA"/>
</dbReference>
<name>A0A848AXN2_9BACT</name>
<dbReference type="AlphaFoldDB" id="A0A848AXN2"/>
<evidence type="ECO:0000313" key="1">
    <source>
        <dbReference type="EMBL" id="NMD86300.1"/>
    </source>
</evidence>
<dbReference type="RefSeq" id="WP_168962093.1">
    <property type="nucleotide sequence ID" value="NZ_JABAEW010000009.1"/>
</dbReference>
<comment type="caution">
    <text evidence="1">The sequence shown here is derived from an EMBL/GenBank/DDBJ whole genome shotgun (WGS) entry which is preliminary data.</text>
</comment>
<accession>A0A848AXN2</accession>